<reference evidence="4" key="1">
    <citation type="submission" date="2018-10" db="EMBL/GenBank/DDBJ databases">
        <authorList>
            <consortium name="PulseNet: The National Subtyping Network for Foodborne Disease Surveillance"/>
            <person name="Tarr C.L."/>
            <person name="Trees E."/>
            <person name="Katz L.S."/>
            <person name="Carleton-Romer H.A."/>
            <person name="Stroika S."/>
            <person name="Kucerova Z."/>
            <person name="Roache K.F."/>
            <person name="Sabol A.L."/>
            <person name="Besser J."/>
            <person name="Gerner-Smidt P."/>
        </authorList>
    </citation>
    <scope>NUCLEOTIDE SEQUENCE [LARGE SCALE GENOMIC DNA]</scope>
    <source>
        <strain evidence="4">PNUSAS052121</strain>
    </source>
</reference>
<feature type="compositionally biased region" description="Basic and acidic residues" evidence="2">
    <location>
        <begin position="416"/>
        <end position="425"/>
    </location>
</feature>
<feature type="compositionally biased region" description="Low complexity" evidence="2">
    <location>
        <begin position="376"/>
        <end position="389"/>
    </location>
</feature>
<feature type="region of interest" description="Disordered" evidence="2">
    <location>
        <begin position="416"/>
        <end position="442"/>
    </location>
</feature>
<evidence type="ECO:0000259" key="3">
    <source>
        <dbReference type="Pfam" id="PF08400"/>
    </source>
</evidence>
<feature type="compositionally biased region" description="Low complexity" evidence="2">
    <location>
        <begin position="259"/>
        <end position="282"/>
    </location>
</feature>
<feature type="compositionally biased region" description="Low complexity" evidence="2">
    <location>
        <begin position="222"/>
        <end position="247"/>
    </location>
</feature>
<dbReference type="PANTHER" id="PTHR24637">
    <property type="entry name" value="COLLAGEN"/>
    <property type="match status" value="1"/>
</dbReference>
<dbReference type="AlphaFoldDB" id="A0A403SY77"/>
<feature type="region of interest" description="Disordered" evidence="2">
    <location>
        <begin position="361"/>
        <end position="391"/>
    </location>
</feature>
<dbReference type="PANTHER" id="PTHR24637:SF421">
    <property type="entry name" value="CUTICLE COLLAGEN DPY-2"/>
    <property type="match status" value="1"/>
</dbReference>
<name>A0A403SY77_SALER</name>
<dbReference type="Gene3D" id="2.60.40.1120">
    <property type="entry name" value="Carboxypeptidase-like, regulatory domain"/>
    <property type="match status" value="1"/>
</dbReference>
<feature type="region of interest" description="Disordered" evidence="2">
    <location>
        <begin position="222"/>
        <end position="282"/>
    </location>
</feature>
<dbReference type="Pfam" id="PF08400">
    <property type="entry name" value="phage_tail_N"/>
    <property type="match status" value="1"/>
</dbReference>
<dbReference type="EMBL" id="RWAH01000005">
    <property type="protein sequence ID" value="MMS76494.1"/>
    <property type="molecule type" value="Genomic_DNA"/>
</dbReference>
<dbReference type="Gene3D" id="1.20.5.320">
    <property type="entry name" value="6-Phosphogluconate Dehydrogenase, domain 3"/>
    <property type="match status" value="1"/>
</dbReference>
<comment type="caution">
    <text evidence="4">The sequence shown here is derived from an EMBL/GenBank/DDBJ whole genome shotgun (WGS) entry which is preliminary data.</text>
</comment>
<organism evidence="4">
    <name type="scientific">Salmonella enterica</name>
    <name type="common">Salmonella choleraesuis</name>
    <dbReference type="NCBI Taxonomy" id="28901"/>
    <lineage>
        <taxon>Bacteria</taxon>
        <taxon>Pseudomonadati</taxon>
        <taxon>Pseudomonadota</taxon>
        <taxon>Gammaproteobacteria</taxon>
        <taxon>Enterobacterales</taxon>
        <taxon>Enterobacteriaceae</taxon>
        <taxon>Salmonella</taxon>
    </lineage>
</organism>
<protein>
    <recommendedName>
        <fullName evidence="3">Lambda-like tail fibre protein N-terminal domain-containing protein</fullName>
    </recommendedName>
</protein>
<proteinExistence type="predicted"/>
<feature type="coiled-coil region" evidence="1">
    <location>
        <begin position="183"/>
        <end position="210"/>
    </location>
</feature>
<sequence>MPIISGVLKDGAGQPIAGCTIQLKAVNTTSAVIMTTTARVGATAGEYRIEALPARYEVTLAVEGYPPQKVGVIDVYADSKDGTLNDFLTAVTGDYLKPDVMTRFEQMVQQAQDAATQAGKSVEGITDKINELNEKSDTSLQSITEKTTASLGAVDTRRDEAVSAIDKKQSDATSAIQAGVTAAGLSEKNAAAAEEEIKKLAQAVTDAAGTVTAARDAVAGSETAAKNSEEQAASSAAKAGASEKAAAQHVTDAGNLKTSAQESAAAAQKSASDAATHDASAQTAATNAAASAAGAEKAAQDAKQAAETAAGNAVSSAVPAAVKQIKDEIAGDVTRAEGAVTKAETASTEAQQALKEAQEIAKTPGPEGAPGKDGEPGAPGKDGAPGAPGKSAWDIWKEKQAAGADTSEEAYIKFQEGKPGRDGAPGKDGAPGQPGKDAGSSTEWLGVGSYLLAVFVNRPPESFFSGEKHSEDGSDTWIKGTVSGSDVVPVSVIESSSSGNYCRLQNFTATGTWRVLGPYTDHSAWDDDLATPGTTGGPDTPRLPGTPPPQLIVLLQRII</sequence>
<dbReference type="InterPro" id="IPR013609">
    <property type="entry name" value="Stf-like_N"/>
</dbReference>
<keyword evidence="1" id="KW-0175">Coiled coil</keyword>
<dbReference type="Proteomes" id="UP000839526">
    <property type="component" value="Unassembled WGS sequence"/>
</dbReference>
<feature type="compositionally biased region" description="Low complexity" evidence="2">
    <location>
        <begin position="530"/>
        <end position="543"/>
    </location>
</feature>
<evidence type="ECO:0000313" key="4">
    <source>
        <dbReference type="EMBL" id="MMS76494.1"/>
    </source>
</evidence>
<evidence type="ECO:0000256" key="1">
    <source>
        <dbReference type="SAM" id="Coils"/>
    </source>
</evidence>
<accession>A0A403SY77</accession>
<dbReference type="InterPro" id="IPR008969">
    <property type="entry name" value="CarboxyPept-like_regulatory"/>
</dbReference>
<gene>
    <name evidence="4" type="ORF">D9O31_07830</name>
</gene>
<feature type="region of interest" description="Disordered" evidence="2">
    <location>
        <begin position="526"/>
        <end position="548"/>
    </location>
</feature>
<dbReference type="SUPFAM" id="SSF49464">
    <property type="entry name" value="Carboxypeptidase regulatory domain-like"/>
    <property type="match status" value="1"/>
</dbReference>
<feature type="domain" description="Lambda-like tail fibre protein N-terminal" evidence="3">
    <location>
        <begin position="3"/>
        <end position="122"/>
    </location>
</feature>
<evidence type="ECO:0000256" key="2">
    <source>
        <dbReference type="SAM" id="MobiDB-lite"/>
    </source>
</evidence>